<name>A0ABS5EMS3_9PROT</name>
<dbReference type="InterPro" id="IPR036844">
    <property type="entry name" value="Hint_dom_sf"/>
</dbReference>
<dbReference type="Pfam" id="PF13403">
    <property type="entry name" value="Hint_2"/>
    <property type="match status" value="1"/>
</dbReference>
<evidence type="ECO:0000313" key="3">
    <source>
        <dbReference type="Proteomes" id="UP000698752"/>
    </source>
</evidence>
<dbReference type="SUPFAM" id="SSF51294">
    <property type="entry name" value="Hedgehog/intein (Hint) domain"/>
    <property type="match status" value="1"/>
</dbReference>
<dbReference type="Gene3D" id="2.170.16.10">
    <property type="entry name" value="Hedgehog/Intein (Hint) domain"/>
    <property type="match status" value="1"/>
</dbReference>
<dbReference type="RefSeq" id="WP_211871046.1">
    <property type="nucleotide sequence ID" value="NZ_JAAEDI010000027.1"/>
</dbReference>
<evidence type="ECO:0000259" key="1">
    <source>
        <dbReference type="Pfam" id="PF13403"/>
    </source>
</evidence>
<organism evidence="2 3">
    <name type="scientific">Neoroseomonas terrae</name>
    <dbReference type="NCBI Taxonomy" id="424799"/>
    <lineage>
        <taxon>Bacteria</taxon>
        <taxon>Pseudomonadati</taxon>
        <taxon>Pseudomonadota</taxon>
        <taxon>Alphaproteobacteria</taxon>
        <taxon>Acetobacterales</taxon>
        <taxon>Acetobacteraceae</taxon>
        <taxon>Neoroseomonas</taxon>
    </lineage>
</organism>
<accession>A0ABS5EMS3</accession>
<dbReference type="EMBL" id="JAAEDI010000027">
    <property type="protein sequence ID" value="MBR0652329.1"/>
    <property type="molecule type" value="Genomic_DNA"/>
</dbReference>
<sequence length="308" mass="33062">MATYETSYYTIGTYDPVSGTFTASGPSVAGDVLASDNSNTPDQPGWDVFNQGDNMTTTGAVGTGGQYVGHYTDGWLGVQGDTYYYFSNSPLAGGDDIPIDPGDFVVCFLEGTLITTAAGEVPVETLRAGDLVLTAGQPGGLRPVAWIGHTRIRLDRHPNPRSVAPILIRAGALGAGIPYRDMAVSPEHGIFLDGHLVAARLLVNGRSILQDFSRREITYWHVELEAHGLLVSEGAWTESYLDDGNRRFFDNHHLTALVKDYGSERRSGFYARTACAPVLTAGRDLDRIWGRLAALADAAPPSRTALAS</sequence>
<comment type="caution">
    <text evidence="2">The sequence shown here is derived from an EMBL/GenBank/DDBJ whole genome shotgun (WGS) entry which is preliminary data.</text>
</comment>
<protein>
    <submittedName>
        <fullName evidence="2">Hint domain-containing protein</fullName>
    </submittedName>
</protein>
<gene>
    <name evidence="2" type="ORF">GXW78_21915</name>
</gene>
<keyword evidence="3" id="KW-1185">Reference proteome</keyword>
<evidence type="ECO:0000313" key="2">
    <source>
        <dbReference type="EMBL" id="MBR0652329.1"/>
    </source>
</evidence>
<proteinExistence type="predicted"/>
<feature type="domain" description="Hedgehog/Intein (Hint)" evidence="1">
    <location>
        <begin position="106"/>
        <end position="243"/>
    </location>
</feature>
<reference evidence="3" key="1">
    <citation type="journal article" date="2021" name="Syst. Appl. Microbiol.">
        <title>Roseomonas hellenica sp. nov., isolated from roots of wild-growing Alkanna tinctoria.</title>
        <authorList>
            <person name="Rat A."/>
            <person name="Naranjo H.D."/>
            <person name="Lebbe L."/>
            <person name="Cnockaert M."/>
            <person name="Krigas N."/>
            <person name="Grigoriadou K."/>
            <person name="Maloupa E."/>
            <person name="Willems A."/>
        </authorList>
    </citation>
    <scope>NUCLEOTIDE SEQUENCE [LARGE SCALE GENOMIC DNA]</scope>
    <source>
        <strain evidence="3">LMG 31159</strain>
    </source>
</reference>
<dbReference type="InterPro" id="IPR028992">
    <property type="entry name" value="Hedgehog/Intein_dom"/>
</dbReference>
<dbReference type="Proteomes" id="UP000698752">
    <property type="component" value="Unassembled WGS sequence"/>
</dbReference>